<dbReference type="Proteomes" id="UP000515146">
    <property type="component" value="Unplaced"/>
</dbReference>
<dbReference type="OMA" id="ETFPIEP"/>
<feature type="compositionally biased region" description="Low complexity" evidence="1">
    <location>
        <begin position="160"/>
        <end position="176"/>
    </location>
</feature>
<evidence type="ECO:0000256" key="2">
    <source>
        <dbReference type="SAM" id="Phobius"/>
    </source>
</evidence>
<feature type="compositionally biased region" description="Pro residues" evidence="1">
    <location>
        <begin position="460"/>
        <end position="471"/>
    </location>
</feature>
<feature type="region of interest" description="Disordered" evidence="1">
    <location>
        <begin position="686"/>
        <end position="706"/>
    </location>
</feature>
<feature type="region of interest" description="Disordered" evidence="1">
    <location>
        <begin position="252"/>
        <end position="342"/>
    </location>
</feature>
<feature type="region of interest" description="Disordered" evidence="1">
    <location>
        <begin position="1"/>
        <end position="23"/>
    </location>
</feature>
<keyword evidence="3" id="KW-1185">Reference proteome</keyword>
<organism evidence="3 4">
    <name type="scientific">Dermatophagoides pteronyssinus</name>
    <name type="common">European house dust mite</name>
    <dbReference type="NCBI Taxonomy" id="6956"/>
    <lineage>
        <taxon>Eukaryota</taxon>
        <taxon>Metazoa</taxon>
        <taxon>Ecdysozoa</taxon>
        <taxon>Arthropoda</taxon>
        <taxon>Chelicerata</taxon>
        <taxon>Arachnida</taxon>
        <taxon>Acari</taxon>
        <taxon>Acariformes</taxon>
        <taxon>Sarcoptiformes</taxon>
        <taxon>Astigmata</taxon>
        <taxon>Psoroptidia</taxon>
        <taxon>Analgoidea</taxon>
        <taxon>Pyroglyphidae</taxon>
        <taxon>Dermatophagoidinae</taxon>
        <taxon>Dermatophagoides</taxon>
    </lineage>
</organism>
<feature type="compositionally biased region" description="Polar residues" evidence="1">
    <location>
        <begin position="408"/>
        <end position="421"/>
    </location>
</feature>
<feature type="transmembrane region" description="Helical" evidence="2">
    <location>
        <begin position="785"/>
        <end position="805"/>
    </location>
</feature>
<feature type="region of interest" description="Disordered" evidence="1">
    <location>
        <begin position="620"/>
        <end position="673"/>
    </location>
</feature>
<feature type="region of interest" description="Disordered" evidence="1">
    <location>
        <begin position="200"/>
        <end position="219"/>
    </location>
</feature>
<feature type="region of interest" description="Disordered" evidence="1">
    <location>
        <begin position="70"/>
        <end position="92"/>
    </location>
</feature>
<evidence type="ECO:0000256" key="1">
    <source>
        <dbReference type="SAM" id="MobiDB-lite"/>
    </source>
</evidence>
<feature type="compositionally biased region" description="Low complexity" evidence="1">
    <location>
        <begin position="284"/>
        <end position="294"/>
    </location>
</feature>
<feature type="compositionally biased region" description="Low complexity" evidence="1">
    <location>
        <begin position="303"/>
        <end position="324"/>
    </location>
</feature>
<feature type="compositionally biased region" description="Polar residues" evidence="1">
    <location>
        <begin position="70"/>
        <end position="85"/>
    </location>
</feature>
<evidence type="ECO:0000313" key="4">
    <source>
        <dbReference type="RefSeq" id="XP_027202435.1"/>
    </source>
</evidence>
<dbReference type="KEGG" id="dpte:113796369"/>
<protein>
    <submittedName>
        <fullName evidence="4">Probable serine/threonine-protein kinase DDB_G0282963</fullName>
    </submittedName>
</protein>
<reference evidence="4" key="1">
    <citation type="submission" date="2025-08" db="UniProtKB">
        <authorList>
            <consortium name="RefSeq"/>
        </authorList>
    </citation>
    <scope>IDENTIFICATION</scope>
    <source>
        <strain evidence="4">Airmid</strain>
    </source>
</reference>
<feature type="region of interest" description="Disordered" evidence="1">
    <location>
        <begin position="146"/>
        <end position="176"/>
    </location>
</feature>
<dbReference type="OrthoDB" id="10622956at2759"/>
<evidence type="ECO:0000313" key="3">
    <source>
        <dbReference type="Proteomes" id="UP000515146"/>
    </source>
</evidence>
<feature type="compositionally biased region" description="Low complexity" evidence="1">
    <location>
        <begin position="536"/>
        <end position="548"/>
    </location>
</feature>
<accession>A0A6P6YAX9</accession>
<feature type="compositionally biased region" description="Polar residues" evidence="1">
    <location>
        <begin position="146"/>
        <end position="159"/>
    </location>
</feature>
<sequence>MDSLTSKKQRSKQQSGTYGQYTLPANSKSMIIQKDGHQTTNINPNSYHLILTPTLESLKTLSLPRKISQSGIKNHNHKNGISSSKTLKRQSKSFISSDDIPVVNPAFNDGTIMPTAISDYDDPLRLHHLPQQNPHPDLVEIRTNQKYSTTSKSVVADQQSSSTGNNNNSNNRSIPSFHLTKNVHSTLSKVTDPIEFCTLPQSSRQKSNMINDPQQQRQSINMSSFQLQQNQHPLPQPPTIQTMQTIQMNPRFSTSSSISNQSSSDVSANPSTTSSLFYVDYRPSSSSINNNNNNEQKQQHRNSSVSELSSNSSTITDGSSGDVDNNNHHHNDEIDDDLPPPPDILLCDGNDDIDGGGSISDQKQLTPTNKIAQLLPPLPPDYHTISTLQRQRKHQPTSTTQQFPFTSNTLNRSKPSAINHTINDVPAYSTTTLSSFTTLQHQTQSSSSTPGSQSSTLLRKPPPPPPPPRPPQSISSDTTSLQTSLSSSANSDSYADPQTLSIVSGSTSTSPITDNLTIMTTPSPTSEHYQNSASLQSQQQHPQQQQQQLGINQTSKLFNRRTQSPTYGWVYHQTNNSISDKNNLQSNMINQFEIKRCDSLSLAENGSISNGIIIHNSNGPNSLESGDSRQPLTNHLFDNNNNKNNKMNSKKKEKKNHHHQLNQQQSNKTSSNVYRNQVFIGENDCKSISKNNANNNDDDDDDGNADRTKERIIRQSYRMFFNDMTSDVDHQKNGRKNHMNGQQKFSIIDDNDERKRKFNNRNNNLLIPIKTQNENCCRRFCRSTIIILSIMILIIVSIILGITLYNHFVLDKQETGFSAIGQIEQFFQSLFKTNSSSLNNNNKNNNLTTTTTKPMHTTSSLLSTLTTTVGILMNTWNISSKHSISTTPSMIDIPASTTITPTVKFYPENLTATTTTTTTTTTVIPLTTKTIKTTTAIQDSDSNIIIIPTTTISPLIETTTTDKSSLLTEMTTKSFSNNENQTDTRTTMMTSMILDGNSENNVQIDVENSTTLINNDKPVTTTLPSIIDLIENNPLTTTTISISTVPTQTNETFPIEPVTISTVPTPTESMPNETFPIEPVTMKTTLTTEPPTATIIYDELDGFQVYTRNSSITESSDKSFIYETTVMTPLTEKSKKLNQTSGK</sequence>
<feature type="compositionally biased region" description="Basic residues" evidence="1">
    <location>
        <begin position="648"/>
        <end position="660"/>
    </location>
</feature>
<dbReference type="GO" id="GO:0016301">
    <property type="term" value="F:kinase activity"/>
    <property type="evidence" value="ECO:0007669"/>
    <property type="project" value="UniProtKB-KW"/>
</dbReference>
<dbReference type="InParanoid" id="A0A6P6YAX9"/>
<feature type="compositionally biased region" description="Low complexity" evidence="1">
    <location>
        <begin position="472"/>
        <end position="493"/>
    </location>
</feature>
<feature type="compositionally biased region" description="Low complexity" evidence="1">
    <location>
        <begin position="252"/>
        <end position="271"/>
    </location>
</feature>
<keyword evidence="4" id="KW-0418">Kinase</keyword>
<dbReference type="RefSeq" id="XP_027202435.1">
    <property type="nucleotide sequence ID" value="XM_027346634.1"/>
</dbReference>
<feature type="region of interest" description="Disordered" evidence="1">
    <location>
        <begin position="727"/>
        <end position="753"/>
    </location>
</feature>
<feature type="compositionally biased region" description="Low complexity" evidence="1">
    <location>
        <begin position="396"/>
        <end position="407"/>
    </location>
</feature>
<keyword evidence="4" id="KW-0808">Transferase</keyword>
<feature type="compositionally biased region" description="Low complexity" evidence="1">
    <location>
        <begin position="437"/>
        <end position="458"/>
    </location>
</feature>
<dbReference type="AlphaFoldDB" id="A0A6P6YAX9"/>
<keyword evidence="2" id="KW-0472">Membrane</keyword>
<feature type="region of interest" description="Disordered" evidence="1">
    <location>
        <begin position="389"/>
        <end position="421"/>
    </location>
</feature>
<keyword evidence="2" id="KW-0812">Transmembrane</keyword>
<name>A0A6P6YAX9_DERPT</name>
<gene>
    <name evidence="4" type="primary">LOC113796369</name>
</gene>
<feature type="region of interest" description="Disordered" evidence="1">
    <location>
        <begin position="437"/>
        <end position="549"/>
    </location>
</feature>
<proteinExistence type="predicted"/>
<keyword evidence="2" id="KW-1133">Transmembrane helix</keyword>
<feature type="compositionally biased region" description="Polar residues" evidence="1">
    <location>
        <begin position="496"/>
        <end position="535"/>
    </location>
</feature>
<feature type="compositionally biased region" description="Polar residues" evidence="1">
    <location>
        <begin position="623"/>
        <end position="638"/>
    </location>
</feature>